<feature type="transmembrane region" description="Helical" evidence="8">
    <location>
        <begin position="12"/>
        <end position="34"/>
    </location>
</feature>
<comment type="similarity">
    <text evidence="2">Belongs to the binding-protein-dependent transport system permease family. CysTW subfamily.</text>
</comment>
<feature type="domain" description="ABC transmembrane type-1" evidence="9">
    <location>
        <begin position="61"/>
        <end position="267"/>
    </location>
</feature>
<dbReference type="InterPro" id="IPR035906">
    <property type="entry name" value="MetI-like_sf"/>
</dbReference>
<evidence type="ECO:0000256" key="7">
    <source>
        <dbReference type="ARBA" id="ARBA00023136"/>
    </source>
</evidence>
<evidence type="ECO:0000313" key="10">
    <source>
        <dbReference type="EMBL" id="KLK90472.1"/>
    </source>
</evidence>
<feature type="transmembrane region" description="Helical" evidence="8">
    <location>
        <begin position="65"/>
        <end position="86"/>
    </location>
</feature>
<feature type="transmembrane region" description="Helical" evidence="8">
    <location>
        <begin position="98"/>
        <end position="119"/>
    </location>
</feature>
<feature type="transmembrane region" description="Helical" evidence="8">
    <location>
        <begin position="190"/>
        <end position="219"/>
    </location>
</feature>
<dbReference type="PATRIC" id="fig|1225564.3.peg.6718"/>
<keyword evidence="5 8" id="KW-0812">Transmembrane</keyword>
<evidence type="ECO:0000256" key="2">
    <source>
        <dbReference type="ARBA" id="ARBA00007069"/>
    </source>
</evidence>
<evidence type="ECO:0000256" key="8">
    <source>
        <dbReference type="SAM" id="Phobius"/>
    </source>
</evidence>
<keyword evidence="7 8" id="KW-0472">Membrane</keyword>
<dbReference type="AlphaFoldDB" id="A0A0H1RD02"/>
<sequence length="281" mass="30782">MREGGMLRKSSWLMAPCLAYMLVMYVTPALIMLYSPFQNGVGSGIASLGEALVEPSYQRVMMTTFRTALVVTVVAVLLGYPTAYYLSRLPSEKVGKYMLLIMFPLWTSLLVRTYAWIALLQDAGVINSTLMSTNLISNPVRLLYNSGSVAIGMVQILLPYAIVTMYSVMVGIKPRLSQTAQVLGASPVRAFWHVFFPLSLPGLSAACLLLFIMGLGFFVTPALLGGRRDMMVGTLIQQQVVLLGDWNSASLLSIMLLAATIILLFVYSRFARLENLVPASS</sequence>
<keyword evidence="4" id="KW-1003">Cell membrane</keyword>
<organism evidence="10 11">
    <name type="scientific">Microvirga vignae</name>
    <dbReference type="NCBI Taxonomy" id="1225564"/>
    <lineage>
        <taxon>Bacteria</taxon>
        <taxon>Pseudomonadati</taxon>
        <taxon>Pseudomonadota</taxon>
        <taxon>Alphaproteobacteria</taxon>
        <taxon>Hyphomicrobiales</taxon>
        <taxon>Methylobacteriaceae</taxon>
        <taxon>Microvirga</taxon>
    </lineage>
</organism>
<name>A0A0H1RD02_9HYPH</name>
<evidence type="ECO:0000259" key="9">
    <source>
        <dbReference type="PROSITE" id="PS50928"/>
    </source>
</evidence>
<dbReference type="PROSITE" id="PS50928">
    <property type="entry name" value="ABC_TM1"/>
    <property type="match status" value="1"/>
</dbReference>
<evidence type="ECO:0000256" key="3">
    <source>
        <dbReference type="ARBA" id="ARBA00022448"/>
    </source>
</evidence>
<dbReference type="GO" id="GO:0055085">
    <property type="term" value="P:transmembrane transport"/>
    <property type="evidence" value="ECO:0007669"/>
    <property type="project" value="InterPro"/>
</dbReference>
<keyword evidence="11" id="KW-1185">Reference proteome</keyword>
<dbReference type="Proteomes" id="UP000035489">
    <property type="component" value="Unassembled WGS sequence"/>
</dbReference>
<feature type="transmembrane region" description="Helical" evidence="8">
    <location>
        <begin position="149"/>
        <end position="169"/>
    </location>
</feature>
<dbReference type="InterPro" id="IPR000515">
    <property type="entry name" value="MetI-like"/>
</dbReference>
<evidence type="ECO:0000256" key="4">
    <source>
        <dbReference type="ARBA" id="ARBA00022475"/>
    </source>
</evidence>
<comment type="caution">
    <text evidence="10">The sequence shown here is derived from an EMBL/GenBank/DDBJ whole genome shotgun (WGS) entry which is preliminary data.</text>
</comment>
<protein>
    <recommendedName>
        <fullName evidence="9">ABC transmembrane type-1 domain-containing protein</fullName>
    </recommendedName>
</protein>
<evidence type="ECO:0000256" key="5">
    <source>
        <dbReference type="ARBA" id="ARBA00022692"/>
    </source>
</evidence>
<dbReference type="SUPFAM" id="SSF161098">
    <property type="entry name" value="MetI-like"/>
    <property type="match status" value="1"/>
</dbReference>
<gene>
    <name evidence="10" type="ORF">AA309_25725</name>
</gene>
<dbReference type="EMBL" id="LCYG01000084">
    <property type="protein sequence ID" value="KLK90472.1"/>
    <property type="molecule type" value="Genomic_DNA"/>
</dbReference>
<evidence type="ECO:0000256" key="1">
    <source>
        <dbReference type="ARBA" id="ARBA00004651"/>
    </source>
</evidence>
<dbReference type="Gene3D" id="1.10.3720.10">
    <property type="entry name" value="MetI-like"/>
    <property type="match status" value="1"/>
</dbReference>
<dbReference type="PANTHER" id="PTHR42929:SF5">
    <property type="entry name" value="ABC TRANSPORTER PERMEASE PROTEIN"/>
    <property type="match status" value="1"/>
</dbReference>
<dbReference type="GO" id="GO:0005886">
    <property type="term" value="C:plasma membrane"/>
    <property type="evidence" value="ECO:0007669"/>
    <property type="project" value="UniProtKB-SubCell"/>
</dbReference>
<feature type="transmembrane region" description="Helical" evidence="8">
    <location>
        <begin position="249"/>
        <end position="267"/>
    </location>
</feature>
<accession>A0A0H1RD02</accession>
<evidence type="ECO:0000313" key="11">
    <source>
        <dbReference type="Proteomes" id="UP000035489"/>
    </source>
</evidence>
<proteinExistence type="inferred from homology"/>
<dbReference type="PANTHER" id="PTHR42929">
    <property type="entry name" value="INNER MEMBRANE ABC TRANSPORTER PERMEASE PROTEIN YDCU-RELATED-RELATED"/>
    <property type="match status" value="1"/>
</dbReference>
<evidence type="ECO:0000256" key="6">
    <source>
        <dbReference type="ARBA" id="ARBA00022989"/>
    </source>
</evidence>
<reference evidence="10 11" key="1">
    <citation type="submission" date="2015-05" db="EMBL/GenBank/DDBJ databases">
        <title>Draft genome sequence of Microvirga vignae strain BR3299, a novel nitrogen fixing bacteria isolated from Brazil semi-aired region.</title>
        <authorList>
            <person name="Zilli J.E."/>
            <person name="Passos S.R."/>
            <person name="Leite J."/>
            <person name="Baldani J.I."/>
            <person name="Xavier G.R."/>
            <person name="Rumjaneck N.G."/>
            <person name="Simoes-Araujo J.L."/>
        </authorList>
    </citation>
    <scope>NUCLEOTIDE SEQUENCE [LARGE SCALE GENOMIC DNA]</scope>
    <source>
        <strain evidence="10 11">BR3299</strain>
    </source>
</reference>
<dbReference type="CDD" id="cd06261">
    <property type="entry name" value="TM_PBP2"/>
    <property type="match status" value="1"/>
</dbReference>
<dbReference type="STRING" id="1225564.AA309_25725"/>
<comment type="subcellular location">
    <subcellularLocation>
        <location evidence="1">Cell membrane</location>
        <topology evidence="1">Multi-pass membrane protein</topology>
    </subcellularLocation>
</comment>
<keyword evidence="6 8" id="KW-1133">Transmembrane helix</keyword>
<keyword evidence="3" id="KW-0813">Transport</keyword>